<sequence length="186" mass="20723">MRLLMLILFFPFSFEGENGRELLDTALEKCSRLESLEACRDILYRYGVADRLPLSCPLKDKFRISSPYGGRIHPITGKHSFHSGIDMAVELAAPVHATASGTVVFAGRKGGYGRCVIIRHSYGFETLYAHLAAYYTTEGKKLGKGAVIGFAGSTGRSTGYHLHYEIRKNGRTIKPYWYGYDNSGRD</sequence>
<dbReference type="Proteomes" id="UP000095333">
    <property type="component" value="Unassembled WGS sequence"/>
</dbReference>
<organism evidence="3 5">
    <name type="scientific">Phocaeicola vulgatus</name>
    <name type="common">Bacteroides vulgatus</name>
    <dbReference type="NCBI Taxonomy" id="821"/>
    <lineage>
        <taxon>Bacteria</taxon>
        <taxon>Pseudomonadati</taxon>
        <taxon>Bacteroidota</taxon>
        <taxon>Bacteroidia</taxon>
        <taxon>Bacteroidales</taxon>
        <taxon>Bacteroidaceae</taxon>
        <taxon>Phocaeicola</taxon>
    </lineage>
</organism>
<keyword evidence="1" id="KW-0732">Signal</keyword>
<dbReference type="PANTHER" id="PTHR21666">
    <property type="entry name" value="PEPTIDASE-RELATED"/>
    <property type="match status" value="1"/>
</dbReference>
<evidence type="ECO:0000256" key="1">
    <source>
        <dbReference type="ARBA" id="ARBA00022729"/>
    </source>
</evidence>
<dbReference type="RefSeq" id="WP_032949182.1">
    <property type="nucleotide sequence ID" value="NZ_CAXTHL010000041.1"/>
</dbReference>
<protein>
    <submittedName>
        <fullName evidence="3 4">Peptidase</fullName>
        <ecNumber evidence="4">3.4.24.-</ecNumber>
    </submittedName>
</protein>
<gene>
    <name evidence="3" type="primary">spoIIQ</name>
    <name evidence="4" type="synonym">mepM_8</name>
    <name evidence="4" type="ORF">EH214_04144</name>
    <name evidence="3" type="ORF">ERS852457_00675</name>
</gene>
<feature type="domain" description="M23ase beta-sheet core" evidence="2">
    <location>
        <begin position="81"/>
        <end position="175"/>
    </location>
</feature>
<accession>A0A173Z5X4</accession>
<dbReference type="FunFam" id="2.70.70.10:FF:000006">
    <property type="entry name" value="M23 family peptidase"/>
    <property type="match status" value="1"/>
</dbReference>
<dbReference type="Proteomes" id="UP000408523">
    <property type="component" value="Unassembled WGS sequence"/>
</dbReference>
<keyword evidence="4" id="KW-0378">Hydrolase</keyword>
<dbReference type="InterPro" id="IPR050570">
    <property type="entry name" value="Cell_wall_metabolism_enzyme"/>
</dbReference>
<proteinExistence type="predicted"/>
<dbReference type="EC" id="3.4.24.-" evidence="4"/>
<evidence type="ECO:0000313" key="3">
    <source>
        <dbReference type="EMBL" id="CUN70588.1"/>
    </source>
</evidence>
<evidence type="ECO:0000313" key="4">
    <source>
        <dbReference type="EMBL" id="TSE46635.1"/>
    </source>
</evidence>
<dbReference type="Pfam" id="PF01551">
    <property type="entry name" value="Peptidase_M23"/>
    <property type="match status" value="1"/>
</dbReference>
<dbReference type="PANTHER" id="PTHR21666:SF289">
    <property type="entry name" value="L-ALA--D-GLU ENDOPEPTIDASE"/>
    <property type="match status" value="1"/>
</dbReference>
<reference evidence="3 5" key="1">
    <citation type="submission" date="2015-09" db="EMBL/GenBank/DDBJ databases">
        <authorList>
            <consortium name="Pathogen Informatics"/>
        </authorList>
    </citation>
    <scope>NUCLEOTIDE SEQUENCE [LARGE SCALE GENOMIC DNA]</scope>
    <source>
        <strain evidence="3 5">2789STDY5834842</strain>
    </source>
</reference>
<dbReference type="InterPro" id="IPR011055">
    <property type="entry name" value="Dup_hybrid_motif"/>
</dbReference>
<reference evidence="4 6" key="2">
    <citation type="journal article" date="2019" name="Nat. Commun.">
        <title>Gram positive-like bacteriocins with broad spectrum anti-Bacteroidales activity encoded on mobile elements of the human gut microbiota.</title>
        <authorList>
            <person name="Bechon N."/>
            <person name="Coyne M.J.Jr."/>
            <person name="Laclare-Mceneany V."/>
            <person name="Chatzidaki-Livanis M."/>
            <person name="Ghigo J.-M."/>
            <person name="Comstock L.E."/>
        </authorList>
    </citation>
    <scope>NUCLEOTIDE SEQUENCE [LARGE SCALE GENOMIC DNA]</scope>
    <source>
        <strain evidence="4 6">CL01T12C17</strain>
    </source>
</reference>
<dbReference type="CDD" id="cd12797">
    <property type="entry name" value="M23_peptidase"/>
    <property type="match status" value="1"/>
</dbReference>
<evidence type="ECO:0000259" key="2">
    <source>
        <dbReference type="Pfam" id="PF01551"/>
    </source>
</evidence>
<dbReference type="SUPFAM" id="SSF51261">
    <property type="entry name" value="Duplicated hybrid motif"/>
    <property type="match status" value="1"/>
</dbReference>
<dbReference type="AlphaFoldDB" id="A0A173Z5X4"/>
<dbReference type="EMBL" id="CYZI01000002">
    <property type="protein sequence ID" value="CUN70588.1"/>
    <property type="molecule type" value="Genomic_DNA"/>
</dbReference>
<dbReference type="InterPro" id="IPR016047">
    <property type="entry name" value="M23ase_b-sheet_dom"/>
</dbReference>
<evidence type="ECO:0000313" key="6">
    <source>
        <dbReference type="Proteomes" id="UP000408523"/>
    </source>
</evidence>
<name>A0A173Z5X4_PHOVU</name>
<dbReference type="Gene3D" id="2.70.70.10">
    <property type="entry name" value="Glucose Permease (Domain IIA)"/>
    <property type="match status" value="1"/>
</dbReference>
<evidence type="ECO:0000313" key="5">
    <source>
        <dbReference type="Proteomes" id="UP000095333"/>
    </source>
</evidence>
<dbReference type="GO" id="GO:0004222">
    <property type="term" value="F:metalloendopeptidase activity"/>
    <property type="evidence" value="ECO:0007669"/>
    <property type="project" value="TreeGrafter"/>
</dbReference>
<dbReference type="EMBL" id="RWHZ01000098">
    <property type="protein sequence ID" value="TSE46635.1"/>
    <property type="molecule type" value="Genomic_DNA"/>
</dbReference>